<dbReference type="STRING" id="235985.SAMN05414137_10615"/>
<evidence type="ECO:0000313" key="3">
    <source>
        <dbReference type="Proteomes" id="UP000183015"/>
    </source>
</evidence>
<dbReference type="Proteomes" id="UP000183015">
    <property type="component" value="Unassembled WGS sequence"/>
</dbReference>
<evidence type="ECO:0000259" key="1">
    <source>
        <dbReference type="PROSITE" id="PS51186"/>
    </source>
</evidence>
<dbReference type="eggNOG" id="COG0456">
    <property type="taxonomic scope" value="Bacteria"/>
</dbReference>
<dbReference type="PROSITE" id="PS51186">
    <property type="entry name" value="GNAT"/>
    <property type="match status" value="1"/>
</dbReference>
<sequence length="265" mass="29330">MFVCVVTISQEGPLRWTAWREGLEIGSLLARVRPDQRCFLLHRGSSDTRGLLLDAALGAFEGDLYGEVDEADADGLDDLCARGFVVHRREHHYLLPTDPGRTGLAQHRSPTSLTFLPVQKADADRWRKLDDALRQDVPGTAGWRNDPDRFAEETFGDPEFDPTTYLLAVDGTTGEYIGLIRVWNTSTGPRLGLIGTLPGHRRRGVALALMAEVFDLLHRRGRTHVHCEVDTGNVASDALMIGIGAERVGGTVELVRRRPATWDRG</sequence>
<feature type="domain" description="N-acetyltransferase" evidence="1">
    <location>
        <begin position="113"/>
        <end position="265"/>
    </location>
</feature>
<keyword evidence="2" id="KW-0687">Ribonucleoprotein</keyword>
<gene>
    <name evidence="2" type="ORF">SAMN05414137_10615</name>
</gene>
<dbReference type="GO" id="GO:0005840">
    <property type="term" value="C:ribosome"/>
    <property type="evidence" value="ECO:0007669"/>
    <property type="project" value="UniProtKB-KW"/>
</dbReference>
<proteinExistence type="predicted"/>
<dbReference type="CDD" id="cd04301">
    <property type="entry name" value="NAT_SF"/>
    <property type="match status" value="1"/>
</dbReference>
<dbReference type="InterPro" id="IPR016181">
    <property type="entry name" value="Acyl_CoA_acyltransferase"/>
</dbReference>
<keyword evidence="3" id="KW-1185">Reference proteome</keyword>
<dbReference type="GO" id="GO:0016747">
    <property type="term" value="F:acyltransferase activity, transferring groups other than amino-acyl groups"/>
    <property type="evidence" value="ECO:0007669"/>
    <property type="project" value="InterPro"/>
</dbReference>
<protein>
    <submittedName>
        <fullName evidence="2">Ribosomal protein S18 acetylase RimI</fullName>
    </submittedName>
</protein>
<name>A0A1H7MSN4_STRJI</name>
<keyword evidence="2" id="KW-0689">Ribosomal protein</keyword>
<dbReference type="OrthoDB" id="9799092at2"/>
<dbReference type="SUPFAM" id="SSF55729">
    <property type="entry name" value="Acyl-CoA N-acyltransferases (Nat)"/>
    <property type="match status" value="1"/>
</dbReference>
<dbReference type="EMBL" id="FOAZ01000006">
    <property type="protein sequence ID" value="SEL13617.1"/>
    <property type="molecule type" value="Genomic_DNA"/>
</dbReference>
<evidence type="ECO:0000313" key="2">
    <source>
        <dbReference type="EMBL" id="SEL13617.1"/>
    </source>
</evidence>
<dbReference type="AlphaFoldDB" id="A0A1H7MSN4"/>
<dbReference type="InterPro" id="IPR000182">
    <property type="entry name" value="GNAT_dom"/>
</dbReference>
<dbReference type="Pfam" id="PF00583">
    <property type="entry name" value="Acetyltransf_1"/>
    <property type="match status" value="1"/>
</dbReference>
<organism evidence="2 3">
    <name type="scientific">Streptacidiphilus jiangxiensis</name>
    <dbReference type="NCBI Taxonomy" id="235985"/>
    <lineage>
        <taxon>Bacteria</taxon>
        <taxon>Bacillati</taxon>
        <taxon>Actinomycetota</taxon>
        <taxon>Actinomycetes</taxon>
        <taxon>Kitasatosporales</taxon>
        <taxon>Streptomycetaceae</taxon>
        <taxon>Streptacidiphilus</taxon>
    </lineage>
</organism>
<accession>A0A1H7MSN4</accession>
<reference evidence="3" key="1">
    <citation type="submission" date="2016-10" db="EMBL/GenBank/DDBJ databases">
        <authorList>
            <person name="Varghese N."/>
        </authorList>
    </citation>
    <scope>NUCLEOTIDE SEQUENCE [LARGE SCALE GENOMIC DNA]</scope>
    <source>
        <strain evidence="3">DSM 45096 / BCRC 16803 / CGMCC 4.1857 / CIP 109030 / JCM 12277 / KCTC 19219 / NBRC 100920 / 33214</strain>
    </source>
</reference>
<dbReference type="Gene3D" id="3.40.630.30">
    <property type="match status" value="1"/>
</dbReference>